<sequence length="214" mass="24787">MTLFLAAIFVSLVFSNLYTAWQLGEVHVLSRARKETIRVQEEELRLYRQQLGILAIQDPAMAHVIALETHQNMVWKFRVFVPVATSFAVKSVVGKIPEVELPQAKPSNTIGPGEWILTFSLTRRTDGKWVERIDRVSDSLIYEHFAKVHESEIDWQRIFILGDRKILEPVESQKASDADLPIQLVRVRAKPDMFRRNRDMDPPTDGFMFWLEPN</sequence>
<gene>
    <name evidence="1" type="ORF">C5Y83_13210</name>
</gene>
<organism evidence="1 2">
    <name type="scientific">Blastopirellula marina</name>
    <dbReference type="NCBI Taxonomy" id="124"/>
    <lineage>
        <taxon>Bacteria</taxon>
        <taxon>Pseudomonadati</taxon>
        <taxon>Planctomycetota</taxon>
        <taxon>Planctomycetia</taxon>
        <taxon>Pirellulales</taxon>
        <taxon>Pirellulaceae</taxon>
        <taxon>Blastopirellula</taxon>
    </lineage>
</organism>
<dbReference type="Proteomes" id="UP000238322">
    <property type="component" value="Unassembled WGS sequence"/>
</dbReference>
<name>A0A2S8FQN2_9BACT</name>
<proteinExistence type="predicted"/>
<protein>
    <submittedName>
        <fullName evidence="1">Uncharacterized protein</fullName>
    </submittedName>
</protein>
<accession>A0A2S8FQN2</accession>
<dbReference type="OrthoDB" id="290549at2"/>
<reference evidence="1 2" key="1">
    <citation type="submission" date="2018-02" db="EMBL/GenBank/DDBJ databases">
        <title>Comparative genomes isolates from brazilian mangrove.</title>
        <authorList>
            <person name="Araujo J.E."/>
            <person name="Taketani R.G."/>
            <person name="Silva M.C.P."/>
            <person name="Loureco M.V."/>
            <person name="Andreote F.D."/>
        </authorList>
    </citation>
    <scope>NUCLEOTIDE SEQUENCE [LARGE SCALE GENOMIC DNA]</scope>
    <source>
        <strain evidence="1 2">Hex-1 MGV</strain>
    </source>
</reference>
<dbReference type="AlphaFoldDB" id="A0A2S8FQN2"/>
<dbReference type="RefSeq" id="WP_105330203.1">
    <property type="nucleotide sequence ID" value="NZ_PUHY01000010.1"/>
</dbReference>
<evidence type="ECO:0000313" key="2">
    <source>
        <dbReference type="Proteomes" id="UP000238322"/>
    </source>
</evidence>
<comment type="caution">
    <text evidence="1">The sequence shown here is derived from an EMBL/GenBank/DDBJ whole genome shotgun (WGS) entry which is preliminary data.</text>
</comment>
<evidence type="ECO:0000313" key="1">
    <source>
        <dbReference type="EMBL" id="PQO34472.1"/>
    </source>
</evidence>
<dbReference type="EMBL" id="PUHY01000010">
    <property type="protein sequence ID" value="PQO34472.1"/>
    <property type="molecule type" value="Genomic_DNA"/>
</dbReference>